<evidence type="ECO:0000259" key="5">
    <source>
        <dbReference type="PROSITE" id="PS50893"/>
    </source>
</evidence>
<organism evidence="6 7">
    <name type="scientific">Tumidithrix elongata BACA0141</name>
    <dbReference type="NCBI Taxonomy" id="2716417"/>
    <lineage>
        <taxon>Bacteria</taxon>
        <taxon>Bacillati</taxon>
        <taxon>Cyanobacteriota</taxon>
        <taxon>Cyanophyceae</taxon>
        <taxon>Pseudanabaenales</taxon>
        <taxon>Pseudanabaenaceae</taxon>
        <taxon>Tumidithrix</taxon>
        <taxon>Tumidithrix elongata</taxon>
    </lineage>
</organism>
<name>A0AAW9Q559_9CYAN</name>
<keyword evidence="7" id="KW-1185">Reference proteome</keyword>
<dbReference type="SMART" id="SM00382">
    <property type="entry name" value="AAA"/>
    <property type="match status" value="1"/>
</dbReference>
<dbReference type="PROSITE" id="PS50893">
    <property type="entry name" value="ABC_TRANSPORTER_2"/>
    <property type="match status" value="1"/>
</dbReference>
<evidence type="ECO:0000313" key="6">
    <source>
        <dbReference type="EMBL" id="MEE3718003.1"/>
    </source>
</evidence>
<dbReference type="PANTHER" id="PTHR42734:SF5">
    <property type="entry name" value="IRON TRANSPORT SYSTEM ATP-BINDING PROTEIN HI_0361-RELATED"/>
    <property type="match status" value="1"/>
</dbReference>
<dbReference type="Pfam" id="PF00005">
    <property type="entry name" value="ABC_tran"/>
    <property type="match status" value="1"/>
</dbReference>
<dbReference type="EMBL" id="JAZBJZ010000060">
    <property type="protein sequence ID" value="MEE3718003.1"/>
    <property type="molecule type" value="Genomic_DNA"/>
</dbReference>
<dbReference type="InterPro" id="IPR050153">
    <property type="entry name" value="Metal_Ion_Import_ABC"/>
</dbReference>
<dbReference type="InterPro" id="IPR017871">
    <property type="entry name" value="ABC_transporter-like_CS"/>
</dbReference>
<keyword evidence="3" id="KW-0547">Nucleotide-binding</keyword>
<dbReference type="SUPFAM" id="SSF52540">
    <property type="entry name" value="P-loop containing nucleoside triphosphate hydrolases"/>
    <property type="match status" value="1"/>
</dbReference>
<comment type="caution">
    <text evidence="6">The sequence shown here is derived from an EMBL/GenBank/DDBJ whole genome shotgun (WGS) entry which is preliminary data.</text>
</comment>
<evidence type="ECO:0000256" key="3">
    <source>
        <dbReference type="ARBA" id="ARBA00022741"/>
    </source>
</evidence>
<proteinExistence type="inferred from homology"/>
<dbReference type="FunFam" id="3.40.50.300:FF:000134">
    <property type="entry name" value="Iron-enterobactin ABC transporter ATP-binding protein"/>
    <property type="match status" value="1"/>
</dbReference>
<evidence type="ECO:0000256" key="4">
    <source>
        <dbReference type="ARBA" id="ARBA00022840"/>
    </source>
</evidence>
<evidence type="ECO:0000256" key="2">
    <source>
        <dbReference type="ARBA" id="ARBA00022448"/>
    </source>
</evidence>
<dbReference type="GO" id="GO:0016887">
    <property type="term" value="F:ATP hydrolysis activity"/>
    <property type="evidence" value="ECO:0007669"/>
    <property type="project" value="InterPro"/>
</dbReference>
<dbReference type="InterPro" id="IPR003439">
    <property type="entry name" value="ABC_transporter-like_ATP-bd"/>
</dbReference>
<protein>
    <submittedName>
        <fullName evidence="6">Metal ABC transporter ATP-binding protein</fullName>
    </submittedName>
</protein>
<evidence type="ECO:0000256" key="1">
    <source>
        <dbReference type="ARBA" id="ARBA00005417"/>
    </source>
</evidence>
<dbReference type="Gene3D" id="3.40.50.300">
    <property type="entry name" value="P-loop containing nucleotide triphosphate hydrolases"/>
    <property type="match status" value="1"/>
</dbReference>
<keyword evidence="4 6" id="KW-0067">ATP-binding</keyword>
<gene>
    <name evidence="6" type="ORF">V2H45_14780</name>
</gene>
<dbReference type="InterPro" id="IPR003593">
    <property type="entry name" value="AAA+_ATPase"/>
</dbReference>
<dbReference type="PROSITE" id="PS00211">
    <property type="entry name" value="ABC_TRANSPORTER_1"/>
    <property type="match status" value="1"/>
</dbReference>
<dbReference type="PANTHER" id="PTHR42734">
    <property type="entry name" value="METAL TRANSPORT SYSTEM ATP-BINDING PROTEIN TM_0124-RELATED"/>
    <property type="match status" value="1"/>
</dbReference>
<dbReference type="Proteomes" id="UP001333818">
    <property type="component" value="Unassembled WGS sequence"/>
</dbReference>
<sequence length="255" mass="28955">MSLSDFMLEVQQLSVQYQGVQALTDISFRLASGSVIGLIGPNGAGKSTLLKAMLDLVPTSKGLVFFNGRTLKQQRQQVAYLPQRSQIDWDYPITVWNVVMMARTTHTGWFRSPSRQSKEIVREALERVEMYDLRDRQISQLSGGQQQRVFLARAIAQQADLLLLDEPLNAIDKKTESLVLRIYAELKAEGKTLLVSCHEWGDALHNYDELLLLNGQLIAQGSPTDVMTMDNIQRAYGAYLERRWQIDQREAAFFC</sequence>
<dbReference type="CDD" id="cd03235">
    <property type="entry name" value="ABC_Metallic_Cations"/>
    <property type="match status" value="1"/>
</dbReference>
<accession>A0AAW9Q559</accession>
<evidence type="ECO:0000313" key="7">
    <source>
        <dbReference type="Proteomes" id="UP001333818"/>
    </source>
</evidence>
<reference evidence="6" key="1">
    <citation type="submission" date="2024-01" db="EMBL/GenBank/DDBJ databases">
        <title>Bank of Algae and Cyanobacteria of the Azores (BACA) strain genomes.</title>
        <authorList>
            <person name="Luz R."/>
            <person name="Cordeiro R."/>
            <person name="Fonseca A."/>
            <person name="Goncalves V."/>
        </authorList>
    </citation>
    <scope>NUCLEOTIDE SEQUENCE</scope>
    <source>
        <strain evidence="6">BACA0141</strain>
    </source>
</reference>
<comment type="similarity">
    <text evidence="1">Belongs to the ABC transporter superfamily.</text>
</comment>
<dbReference type="GO" id="GO:0005524">
    <property type="term" value="F:ATP binding"/>
    <property type="evidence" value="ECO:0007669"/>
    <property type="project" value="UniProtKB-KW"/>
</dbReference>
<dbReference type="InterPro" id="IPR027417">
    <property type="entry name" value="P-loop_NTPase"/>
</dbReference>
<keyword evidence="2" id="KW-0813">Transport</keyword>
<feature type="domain" description="ABC transporter" evidence="5">
    <location>
        <begin position="8"/>
        <end position="239"/>
    </location>
</feature>
<dbReference type="AlphaFoldDB" id="A0AAW9Q559"/>